<proteinExistence type="predicted"/>
<dbReference type="PANTHER" id="PTHR15503:SF45">
    <property type="entry name" value="RNA-DIRECTED DNA POLYMERASE HOMOLOG"/>
    <property type="match status" value="1"/>
</dbReference>
<dbReference type="PaxDb" id="3635-A0A1U8KMR4"/>
<reference evidence="2" key="1">
    <citation type="journal article" date="2020" name="Nat. Genet.">
        <title>Genomic diversifications of five Gossypium allopolyploid species and their impact on cotton improvement.</title>
        <authorList>
            <person name="Chen Z.J."/>
            <person name="Sreedasyam A."/>
            <person name="Ando A."/>
            <person name="Song Q."/>
            <person name="De Santiago L.M."/>
            <person name="Hulse-Kemp A.M."/>
            <person name="Ding M."/>
            <person name="Ye W."/>
            <person name="Kirkbride R.C."/>
            <person name="Jenkins J."/>
            <person name="Plott C."/>
            <person name="Lovell J."/>
            <person name="Lin Y.M."/>
            <person name="Vaughn R."/>
            <person name="Liu B."/>
            <person name="Simpson S."/>
            <person name="Scheffler B.E."/>
            <person name="Wen L."/>
            <person name="Saski C.A."/>
            <person name="Grover C.E."/>
            <person name="Hu G."/>
            <person name="Conover J.L."/>
            <person name="Carlson J.W."/>
            <person name="Shu S."/>
            <person name="Boston L.B."/>
            <person name="Williams M."/>
            <person name="Peterson D.G."/>
            <person name="McGee K."/>
            <person name="Jones D.C."/>
            <person name="Wendel J.F."/>
            <person name="Stelly D.M."/>
            <person name="Grimwood J."/>
            <person name="Schmutz J."/>
        </authorList>
    </citation>
    <scope>NUCLEOTIDE SEQUENCE [LARGE SCALE GENOMIC DNA]</scope>
    <source>
        <strain evidence="2">cv. TM-1</strain>
    </source>
</reference>
<reference evidence="3" key="2">
    <citation type="submission" date="2025-08" db="UniProtKB">
        <authorList>
            <consortium name="RefSeq"/>
        </authorList>
    </citation>
    <scope>IDENTIFICATION</scope>
</reference>
<dbReference type="AlphaFoldDB" id="A0A1U8KMR4"/>
<dbReference type="KEGG" id="ghi:107917457"/>
<dbReference type="Gene3D" id="4.10.60.10">
    <property type="entry name" value="Zinc finger, CCHC-type"/>
    <property type="match status" value="1"/>
</dbReference>
<dbReference type="RefSeq" id="XP_016702298.1">
    <property type="nucleotide sequence ID" value="XM_016846809.1"/>
</dbReference>
<organism evidence="2 3">
    <name type="scientific">Gossypium hirsutum</name>
    <name type="common">Upland cotton</name>
    <name type="synonym">Gossypium mexicanum</name>
    <dbReference type="NCBI Taxonomy" id="3635"/>
    <lineage>
        <taxon>Eukaryota</taxon>
        <taxon>Viridiplantae</taxon>
        <taxon>Streptophyta</taxon>
        <taxon>Embryophyta</taxon>
        <taxon>Tracheophyta</taxon>
        <taxon>Spermatophyta</taxon>
        <taxon>Magnoliopsida</taxon>
        <taxon>eudicotyledons</taxon>
        <taxon>Gunneridae</taxon>
        <taxon>Pentapetalae</taxon>
        <taxon>rosids</taxon>
        <taxon>malvids</taxon>
        <taxon>Malvales</taxon>
        <taxon>Malvaceae</taxon>
        <taxon>Malvoideae</taxon>
        <taxon>Gossypium</taxon>
    </lineage>
</organism>
<dbReference type="InterPro" id="IPR043502">
    <property type="entry name" value="DNA/RNA_pol_sf"/>
</dbReference>
<evidence type="ECO:0000313" key="2">
    <source>
        <dbReference type="Proteomes" id="UP000818029"/>
    </source>
</evidence>
<evidence type="ECO:0000256" key="1">
    <source>
        <dbReference type="SAM" id="MobiDB-lite"/>
    </source>
</evidence>
<sequence length="341" mass="39074">MDKKNREFLELGQGNRSVVEYEREFVHFSKYAQEIVPTKEEMCIRFEDGLNDETRIMIEVDSVGSVRNALKPSCRHCGKYHPGECRAKSRTCFRCGLTDHFLQNCLKQSKEDEDQNEKQMSTYQKGRRPGQNSAAGIACTREKDTGVRSEARAPTHTYVIRAKEEATAPDVMASIFYLFDVTLHVLIDLESTHSYIFTALVTEKKFPIESIDYDIQEFDVILGKDWLSLHDAIVNCRQKLIDLKCQIEEMISFKYESPKDTIRIILAISAQRLIQKELPSLPPDREVEFVIDLVPGTAPISRSLYHMAPAELKELKAQLEELLDIEFIRPSVSPYGALVLF</sequence>
<dbReference type="OrthoDB" id="437338at2759"/>
<evidence type="ECO:0000313" key="3">
    <source>
        <dbReference type="RefSeq" id="XP_016702298.1"/>
    </source>
</evidence>
<feature type="region of interest" description="Disordered" evidence="1">
    <location>
        <begin position="112"/>
        <end position="139"/>
    </location>
</feature>
<dbReference type="STRING" id="3635.A0A1U8KMR4"/>
<dbReference type="GeneID" id="107917457"/>
<protein>
    <submittedName>
        <fullName evidence="3">Uncharacterized protein</fullName>
    </submittedName>
</protein>
<dbReference type="PANTHER" id="PTHR15503">
    <property type="entry name" value="LDOC1 RELATED"/>
    <property type="match status" value="1"/>
</dbReference>
<feature type="compositionally biased region" description="Polar residues" evidence="1">
    <location>
        <begin position="118"/>
        <end position="134"/>
    </location>
</feature>
<dbReference type="InterPro" id="IPR032567">
    <property type="entry name" value="RTL1-rel"/>
</dbReference>
<dbReference type="Pfam" id="PF08284">
    <property type="entry name" value="RVP_2"/>
    <property type="match status" value="1"/>
</dbReference>
<dbReference type="Proteomes" id="UP000818029">
    <property type="component" value="Chromosome A01"/>
</dbReference>
<name>A0A1U8KMR4_GOSHI</name>
<dbReference type="SUPFAM" id="SSF56672">
    <property type="entry name" value="DNA/RNA polymerases"/>
    <property type="match status" value="1"/>
</dbReference>
<gene>
    <name evidence="3" type="primary">LOC107917457</name>
</gene>
<accession>A0A1U8KMR4</accession>
<dbReference type="Gene3D" id="3.10.10.10">
    <property type="entry name" value="HIV Type 1 Reverse Transcriptase, subunit A, domain 1"/>
    <property type="match status" value="1"/>
</dbReference>
<keyword evidence="2" id="KW-1185">Reference proteome</keyword>